<dbReference type="AlphaFoldDB" id="A0A6N7XRU5"/>
<dbReference type="InterPro" id="IPR043708">
    <property type="entry name" value="DUF5648"/>
</dbReference>
<dbReference type="InterPro" id="IPR012706">
    <property type="entry name" value="Rib_alpha_Esp_rpt"/>
</dbReference>
<keyword evidence="1" id="KW-0175">Coiled coil</keyword>
<feature type="compositionally biased region" description="Basic and acidic residues" evidence="2">
    <location>
        <begin position="323"/>
        <end position="333"/>
    </location>
</feature>
<feature type="coiled-coil region" evidence="1">
    <location>
        <begin position="782"/>
        <end position="816"/>
    </location>
</feature>
<proteinExistence type="predicted"/>
<dbReference type="InterPro" id="IPR059115">
    <property type="entry name" value="Rib"/>
</dbReference>
<organism evidence="5 6">
    <name type="scientific">Olsenella porci</name>
    <dbReference type="NCBI Taxonomy" id="2652279"/>
    <lineage>
        <taxon>Bacteria</taxon>
        <taxon>Bacillati</taxon>
        <taxon>Actinomycetota</taxon>
        <taxon>Coriobacteriia</taxon>
        <taxon>Coriobacteriales</taxon>
        <taxon>Atopobiaceae</taxon>
        <taxon>Olsenella</taxon>
    </lineage>
</organism>
<accession>A0A6N7XRU5</accession>
<evidence type="ECO:0000256" key="2">
    <source>
        <dbReference type="SAM" id="MobiDB-lite"/>
    </source>
</evidence>
<evidence type="ECO:0000313" key="5">
    <source>
        <dbReference type="EMBL" id="MST72845.1"/>
    </source>
</evidence>
<feature type="domain" description="DUF5648" evidence="4">
    <location>
        <begin position="39"/>
        <end position="169"/>
    </location>
</feature>
<feature type="domain" description="Rib" evidence="3">
    <location>
        <begin position="180"/>
        <end position="253"/>
    </location>
</feature>
<dbReference type="RefSeq" id="WP_154435393.1">
    <property type="nucleotide sequence ID" value="NZ_VUNC01000005.1"/>
</dbReference>
<keyword evidence="6" id="KW-1185">Reference proteome</keyword>
<feature type="compositionally biased region" description="Low complexity" evidence="2">
    <location>
        <begin position="367"/>
        <end position="377"/>
    </location>
</feature>
<feature type="compositionally biased region" description="Basic and acidic residues" evidence="2">
    <location>
        <begin position="343"/>
        <end position="366"/>
    </location>
</feature>
<dbReference type="Proteomes" id="UP000469325">
    <property type="component" value="Unassembled WGS sequence"/>
</dbReference>
<sequence length="820" mass="86906">MRQFGSMAAVVAVAAGLGFGVVGVGPTAALAKDSVETEPMYRLYNPNSGEHFYTASGGERDHLVRVGWRSEGTGWTAPKSSNTPVYRLYNPNAGDHHYTMSRGEHDALVKVGWRDEGIGWYSSDSKAVPLYRQYNPNAKAGAHNYTTSKAESDYLVRVGWNYEGIGWYGVDKDAQRGPLADAYDPKPANLNVALRFSVDARSAIANASELPEGTTFSWAKAPDTSSEGAVSGTVTVTYPDGSTDAVRVTVNVARTEAQKKAEEAQKAADAAKADAKAKDAATAQAKASLDVAQSNATNAKTKLDEAQSAKDAADHAVTDAKSKLDKAASDKAVADQTVISSKSKLDKAASDKSTADQASKDAKSKLDQAQSAADNAAADAKAKSNAVQSAKDTLDAAQKVYDDATKPNSEDVAQLLDSISNGKYSEWAAKTYYSLNDESITNKANGSNMTYDNFLAALDLIDHLNQYRTTHGLDALTVSGYEMAGQMLECDLVDDGTLSYHTNFWGKAWFKDLAWGYANYVNGKGYDAVDAWLSERDTFKKDAEAYANNGYKVADGKYKPATDEYKKDLASIDWSSEPSVIAFYKNYFGSIDAYVTAAYGNPSEYGHWTSLTSPVAKYIGMGYSTSHPRYGTAEAAAGHTDAVDGDVTGTTDYFRDLVDKAEASKAATVDPSLKTALDNAQAAYDSAKSELDASNATLATAKTNLSTAQSAYDKAASDSKAKATAVTDAQSAYDAAVKDAQSKATAVTDAQSAYDTAVKDAQSKATALTTAQSAFDTAKSSLDKAQKVYDEAKAASDAADKAAQEAQAKADEAKKAAGGF</sequence>
<dbReference type="EMBL" id="VUNC01000005">
    <property type="protein sequence ID" value="MST72845.1"/>
    <property type="molecule type" value="Genomic_DNA"/>
</dbReference>
<gene>
    <name evidence="5" type="ORF">FYJ68_06970</name>
</gene>
<comment type="caution">
    <text evidence="5">The sequence shown here is derived from an EMBL/GenBank/DDBJ whole genome shotgun (WGS) entry which is preliminary data.</text>
</comment>
<feature type="coiled-coil region" evidence="1">
    <location>
        <begin position="677"/>
        <end position="704"/>
    </location>
</feature>
<evidence type="ECO:0000256" key="1">
    <source>
        <dbReference type="SAM" id="Coils"/>
    </source>
</evidence>
<name>A0A6N7XRU5_9ACTN</name>
<dbReference type="Pfam" id="PF18885">
    <property type="entry name" value="DUF5648"/>
    <property type="match status" value="1"/>
</dbReference>
<feature type="coiled-coil region" evidence="1">
    <location>
        <begin position="254"/>
        <end position="309"/>
    </location>
</feature>
<dbReference type="NCBIfam" id="TIGR02331">
    <property type="entry name" value="rib_alpha"/>
    <property type="match status" value="1"/>
</dbReference>
<dbReference type="Pfam" id="PF08428">
    <property type="entry name" value="Rib"/>
    <property type="match status" value="1"/>
</dbReference>
<feature type="region of interest" description="Disordered" evidence="2">
    <location>
        <begin position="323"/>
        <end position="377"/>
    </location>
</feature>
<evidence type="ECO:0000259" key="3">
    <source>
        <dbReference type="Pfam" id="PF08428"/>
    </source>
</evidence>
<evidence type="ECO:0000313" key="6">
    <source>
        <dbReference type="Proteomes" id="UP000469325"/>
    </source>
</evidence>
<evidence type="ECO:0000259" key="4">
    <source>
        <dbReference type="Pfam" id="PF18885"/>
    </source>
</evidence>
<protein>
    <submittedName>
        <fullName evidence="5">Uncharacterized protein</fullName>
    </submittedName>
</protein>
<reference evidence="5 6" key="1">
    <citation type="submission" date="2019-08" db="EMBL/GenBank/DDBJ databases">
        <title>In-depth cultivation of the pig gut microbiome towards novel bacterial diversity and tailored functional studies.</title>
        <authorList>
            <person name="Wylensek D."/>
            <person name="Hitch T.C.A."/>
            <person name="Clavel T."/>
        </authorList>
    </citation>
    <scope>NUCLEOTIDE SEQUENCE [LARGE SCALE GENOMIC DNA]</scope>
    <source>
        <strain evidence="5 6">CA-Schmier-601-WT-1</strain>
    </source>
</reference>